<keyword evidence="9" id="KW-1185">Reference proteome</keyword>
<dbReference type="Proteomes" id="UP001224644">
    <property type="component" value="Unassembled WGS sequence"/>
</dbReference>
<dbReference type="InterPro" id="IPR017871">
    <property type="entry name" value="ABC_transporter-like_CS"/>
</dbReference>
<evidence type="ECO:0000256" key="1">
    <source>
        <dbReference type="ARBA" id="ARBA00005417"/>
    </source>
</evidence>
<dbReference type="PROSITE" id="PS50893">
    <property type="entry name" value="ABC_TRANSPORTER_2"/>
    <property type="match status" value="1"/>
</dbReference>
<keyword evidence="2" id="KW-0813">Transport</keyword>
<evidence type="ECO:0000256" key="4">
    <source>
        <dbReference type="ARBA" id="ARBA00022840"/>
    </source>
</evidence>
<keyword evidence="5" id="KW-1278">Translocase</keyword>
<dbReference type="RefSeq" id="WP_238224249.1">
    <property type="nucleotide sequence ID" value="NZ_BPQD01000007.1"/>
</dbReference>
<evidence type="ECO:0000313" key="8">
    <source>
        <dbReference type="EMBL" id="MDN3589641.1"/>
    </source>
</evidence>
<feature type="domain" description="ABC transporter" evidence="7">
    <location>
        <begin position="3"/>
        <end position="238"/>
    </location>
</feature>
<evidence type="ECO:0000313" key="9">
    <source>
        <dbReference type="Proteomes" id="UP001224644"/>
    </source>
</evidence>
<proteinExistence type="inferred from homology"/>
<evidence type="ECO:0000256" key="5">
    <source>
        <dbReference type="ARBA" id="ARBA00022967"/>
    </source>
</evidence>
<keyword evidence="3" id="KW-0547">Nucleotide-binding</keyword>
<dbReference type="PANTHER" id="PTHR42794">
    <property type="entry name" value="HEMIN IMPORT ATP-BINDING PROTEIN HMUV"/>
    <property type="match status" value="1"/>
</dbReference>
<keyword evidence="4 8" id="KW-0067">ATP-binding</keyword>
<dbReference type="InterPro" id="IPR027417">
    <property type="entry name" value="P-loop_NTPase"/>
</dbReference>
<comment type="caution">
    <text evidence="8">The sequence shown here is derived from an EMBL/GenBank/DDBJ whole genome shotgun (WGS) entry which is preliminary data.</text>
</comment>
<evidence type="ECO:0000256" key="6">
    <source>
        <dbReference type="ARBA" id="ARBA00037066"/>
    </source>
</evidence>
<name>A0ABT8BEE8_9HYPH</name>
<evidence type="ECO:0000256" key="3">
    <source>
        <dbReference type="ARBA" id="ARBA00022741"/>
    </source>
</evidence>
<dbReference type="SMART" id="SM00382">
    <property type="entry name" value="AAA"/>
    <property type="match status" value="1"/>
</dbReference>
<organism evidence="8 9">
    <name type="scientific">Methylobacterium adhaesivum</name>
    <dbReference type="NCBI Taxonomy" id="333297"/>
    <lineage>
        <taxon>Bacteria</taxon>
        <taxon>Pseudomonadati</taxon>
        <taxon>Pseudomonadota</taxon>
        <taxon>Alphaproteobacteria</taxon>
        <taxon>Hyphomicrobiales</taxon>
        <taxon>Methylobacteriaceae</taxon>
        <taxon>Methylobacterium</taxon>
    </lineage>
</organism>
<accession>A0ABT8BEE8</accession>
<dbReference type="InterPro" id="IPR003593">
    <property type="entry name" value="AAA+_ATPase"/>
</dbReference>
<dbReference type="PROSITE" id="PS00211">
    <property type="entry name" value="ABC_TRANSPORTER_1"/>
    <property type="match status" value="1"/>
</dbReference>
<dbReference type="CDD" id="cd03214">
    <property type="entry name" value="ABC_Iron-Siderophores_B12_Hemin"/>
    <property type="match status" value="1"/>
</dbReference>
<dbReference type="PANTHER" id="PTHR42794:SF1">
    <property type="entry name" value="HEMIN IMPORT ATP-BINDING PROTEIN HMUV"/>
    <property type="match status" value="1"/>
</dbReference>
<dbReference type="SUPFAM" id="SSF52540">
    <property type="entry name" value="P-loop containing nucleoside triphosphate hydrolases"/>
    <property type="match status" value="1"/>
</dbReference>
<gene>
    <name evidence="8" type="ORF">QWZ12_03340</name>
</gene>
<comment type="similarity">
    <text evidence="1">Belongs to the ABC transporter superfamily.</text>
</comment>
<protein>
    <submittedName>
        <fullName evidence="8">ABC transporter ATP-binding protein</fullName>
    </submittedName>
</protein>
<comment type="function">
    <text evidence="6">Part of the ABC transporter complex HmuTUV involved in hemin import. Responsible for energy coupling to the transport system.</text>
</comment>
<dbReference type="Pfam" id="PF00005">
    <property type="entry name" value="ABC_tran"/>
    <property type="match status" value="1"/>
</dbReference>
<sequence>MLLAVENLAFGYGARRIGADVSFGLAAGEVLCLLGPNGGGKTTLFKTLLGLLPKQAGRIRLDGTDVAGWSRARLARSLGYVPQAHGALFPFRVRDVVLMGRASRLRAFASPGPADREHAERALSTLGIAHLSERIYTEISGGERQMVLIARALAGEPRLLVMDEPTASLDFGNQTRVLDQVRRLARGGIAVILSTHDPDHAFLCADRVALLHEGRLAALGPPAETITPQSLERIYGVAVAVVPLPGYARSVCAPILSRS</sequence>
<evidence type="ECO:0000256" key="2">
    <source>
        <dbReference type="ARBA" id="ARBA00022448"/>
    </source>
</evidence>
<evidence type="ECO:0000259" key="7">
    <source>
        <dbReference type="PROSITE" id="PS50893"/>
    </source>
</evidence>
<dbReference type="Gene3D" id="3.40.50.300">
    <property type="entry name" value="P-loop containing nucleotide triphosphate hydrolases"/>
    <property type="match status" value="1"/>
</dbReference>
<dbReference type="GO" id="GO:0005524">
    <property type="term" value="F:ATP binding"/>
    <property type="evidence" value="ECO:0007669"/>
    <property type="project" value="UniProtKB-KW"/>
</dbReference>
<dbReference type="InterPro" id="IPR003439">
    <property type="entry name" value="ABC_transporter-like_ATP-bd"/>
</dbReference>
<dbReference type="EMBL" id="JAUFPX010000002">
    <property type="protein sequence ID" value="MDN3589641.1"/>
    <property type="molecule type" value="Genomic_DNA"/>
</dbReference>
<reference evidence="9" key="1">
    <citation type="journal article" date="2019" name="Int. J. Syst. Evol. Microbiol.">
        <title>The Global Catalogue of Microorganisms (GCM) 10K type strain sequencing project: providing services to taxonomists for standard genome sequencing and annotation.</title>
        <authorList>
            <consortium name="The Broad Institute Genomics Platform"/>
            <consortium name="The Broad Institute Genome Sequencing Center for Infectious Disease"/>
            <person name="Wu L."/>
            <person name="Ma J."/>
        </authorList>
    </citation>
    <scope>NUCLEOTIDE SEQUENCE [LARGE SCALE GENOMIC DNA]</scope>
    <source>
        <strain evidence="9">CECT 7069</strain>
    </source>
</reference>